<evidence type="ECO:0000256" key="3">
    <source>
        <dbReference type="SAM" id="MobiDB-lite"/>
    </source>
</evidence>
<evidence type="ECO:0000259" key="5">
    <source>
        <dbReference type="SMART" id="SM00047"/>
    </source>
</evidence>
<feature type="transmembrane region" description="Helical" evidence="4">
    <location>
        <begin position="52"/>
        <end position="73"/>
    </location>
</feature>
<accession>A0A846ZBT1</accession>
<dbReference type="SMART" id="SM00047">
    <property type="entry name" value="LYZ2"/>
    <property type="match status" value="1"/>
</dbReference>
<sequence length="442" mass="49281">MESRKERHQHEIQAAEALDAAQNNAPYDPKNPFNEAFGNGRGPKKRGPFKRILTMLVIALVLLGVVFGAKALLTDKYAALNPKDTTFITVKIPEGSTALQMGQTLEKKKVITNGQVFYKYAMSQGAEKLQAGTYHLSPSQTMQLIFNQMAAGPTSEPQLPKGYGYVTVGQTPDQVAVNLADQVKSVSAQDILSALNDKQLIDQMYKKYPDLLRGIKQSSTKQAVLLDYVYPQAFDLRQAKTAKAIVEVLLQTSDKTMQPYYKTLRANGMATPNVMALVATSGKAEFERRLAFIQKIAPYAQELAKKYGILASISIAQAAHESNWDNSKLSSKYNNFYGVKTQDTTPGNSVVLDTTEYVDGKPQTQQARFAVYSSWKDSMKEHAETLVNGNTWNPTQFKDVLNAKDYKSAAKALYDDHYATDVNYTKLLVNLIETWHLQRYDQ</sequence>
<dbReference type="Proteomes" id="UP000590460">
    <property type="component" value="Unassembled WGS sequence"/>
</dbReference>
<dbReference type="EMBL" id="JAAXPO010000007">
    <property type="protein sequence ID" value="NKZ18906.1"/>
    <property type="molecule type" value="Genomic_DNA"/>
</dbReference>
<gene>
    <name evidence="6" type="ORF">HF966_06935</name>
</gene>
<dbReference type="PANTHER" id="PTHR33308">
    <property type="entry name" value="PEPTIDOGLYCAN HYDROLASE FLGJ"/>
    <property type="match status" value="1"/>
</dbReference>
<keyword evidence="4" id="KW-0812">Transmembrane</keyword>
<organism evidence="6 7">
    <name type="scientific">Leuconostoc holzapfelii</name>
    <dbReference type="NCBI Taxonomy" id="434464"/>
    <lineage>
        <taxon>Bacteria</taxon>
        <taxon>Bacillati</taxon>
        <taxon>Bacillota</taxon>
        <taxon>Bacilli</taxon>
        <taxon>Lactobacillales</taxon>
        <taxon>Lactobacillaceae</taxon>
        <taxon>Leuconostoc</taxon>
    </lineage>
</organism>
<dbReference type="RefSeq" id="WP_168677392.1">
    <property type="nucleotide sequence ID" value="NZ_BPKV01000008.1"/>
</dbReference>
<keyword evidence="2" id="KW-0378">Hydrolase</keyword>
<evidence type="ECO:0000256" key="4">
    <source>
        <dbReference type="SAM" id="Phobius"/>
    </source>
</evidence>
<proteinExistence type="inferred from homology"/>
<protein>
    <submittedName>
        <fullName evidence="6">Aminodeoxychorismate lyase</fullName>
    </submittedName>
</protein>
<dbReference type="Gene3D" id="1.10.530.10">
    <property type="match status" value="1"/>
</dbReference>
<feature type="region of interest" description="Disordered" evidence="3">
    <location>
        <begin position="18"/>
        <end position="42"/>
    </location>
</feature>
<dbReference type="AlphaFoldDB" id="A0A846ZBT1"/>
<evidence type="ECO:0000256" key="1">
    <source>
        <dbReference type="ARBA" id="ARBA00010266"/>
    </source>
</evidence>
<comment type="caution">
    <text evidence="6">The sequence shown here is derived from an EMBL/GenBank/DDBJ whole genome shotgun (WGS) entry which is preliminary data.</text>
</comment>
<dbReference type="InterPro" id="IPR002901">
    <property type="entry name" value="MGlyc_endo_b_GlcNAc-like_dom"/>
</dbReference>
<dbReference type="Gene3D" id="3.30.1490.480">
    <property type="entry name" value="Endolytic murein transglycosylase"/>
    <property type="match status" value="1"/>
</dbReference>
<keyword evidence="6" id="KW-0456">Lyase</keyword>
<dbReference type="Gene3D" id="4.10.80.30">
    <property type="entry name" value="DNA polymerase, domain 6"/>
    <property type="match status" value="1"/>
</dbReference>
<evidence type="ECO:0000313" key="7">
    <source>
        <dbReference type="Proteomes" id="UP000590460"/>
    </source>
</evidence>
<evidence type="ECO:0000256" key="2">
    <source>
        <dbReference type="ARBA" id="ARBA00022801"/>
    </source>
</evidence>
<comment type="similarity">
    <text evidence="1">Belongs to the glycosyl hydrolase 73 family.</text>
</comment>
<dbReference type="GO" id="GO:0004040">
    <property type="term" value="F:amidase activity"/>
    <property type="evidence" value="ECO:0007669"/>
    <property type="project" value="InterPro"/>
</dbReference>
<dbReference type="Pfam" id="PF01832">
    <property type="entry name" value="Glucosaminidase"/>
    <property type="match status" value="1"/>
</dbReference>
<feature type="domain" description="Mannosyl-glycoprotein endo-beta-N-acetylglucosamidase-like" evidence="5">
    <location>
        <begin position="277"/>
        <end position="441"/>
    </location>
</feature>
<reference evidence="6 7" key="1">
    <citation type="submission" date="2020-04" db="EMBL/GenBank/DDBJ databases">
        <title>MicrobeNet Type strains.</title>
        <authorList>
            <person name="Nicholson A.C."/>
        </authorList>
    </citation>
    <scope>NUCLEOTIDE SEQUENCE [LARGE SCALE GENOMIC DNA]</scope>
    <source>
        <strain evidence="6 7">CCUG 54536</strain>
    </source>
</reference>
<name>A0A846ZBT1_9LACO</name>
<dbReference type="GO" id="GO:0016829">
    <property type="term" value="F:lyase activity"/>
    <property type="evidence" value="ECO:0007669"/>
    <property type="project" value="UniProtKB-KW"/>
</dbReference>
<evidence type="ECO:0000313" key="6">
    <source>
        <dbReference type="EMBL" id="NKZ18906.1"/>
    </source>
</evidence>
<dbReference type="InterPro" id="IPR003770">
    <property type="entry name" value="MLTG-like"/>
</dbReference>
<dbReference type="Pfam" id="PF02618">
    <property type="entry name" value="YceG"/>
    <property type="match status" value="1"/>
</dbReference>
<dbReference type="InterPro" id="IPR051056">
    <property type="entry name" value="Glycosyl_Hydrolase_73"/>
</dbReference>
<keyword evidence="4" id="KW-0472">Membrane</keyword>
<dbReference type="PANTHER" id="PTHR33308:SF9">
    <property type="entry name" value="PEPTIDOGLYCAN HYDROLASE FLGJ"/>
    <property type="match status" value="1"/>
</dbReference>
<keyword evidence="4" id="KW-1133">Transmembrane helix</keyword>